<dbReference type="GO" id="GO:0006433">
    <property type="term" value="P:prolyl-tRNA aminoacylation"/>
    <property type="evidence" value="ECO:0007669"/>
    <property type="project" value="InterPro"/>
</dbReference>
<dbReference type="OrthoDB" id="1350766at2759"/>
<proteinExistence type="predicted"/>
<dbReference type="PANTHER" id="PTHR43382:SF2">
    <property type="entry name" value="BIFUNCTIONAL GLUTAMATE_PROLINE--TRNA LIGASE"/>
    <property type="match status" value="1"/>
</dbReference>
<keyword evidence="2" id="KW-1185">Reference proteome</keyword>
<dbReference type="PANTHER" id="PTHR43382">
    <property type="entry name" value="PROLYL-TRNA SYNTHETASE"/>
    <property type="match status" value="1"/>
</dbReference>
<accession>A0A9E7EGS3</accession>
<protein>
    <recommendedName>
        <fullName evidence="3">Prolyl-tRNA synthetase</fullName>
    </recommendedName>
</protein>
<dbReference type="Proteomes" id="UP001055439">
    <property type="component" value="Chromosome 1"/>
</dbReference>
<organism evidence="1 2">
    <name type="scientific">Musa troglodytarum</name>
    <name type="common">fe'i banana</name>
    <dbReference type="NCBI Taxonomy" id="320322"/>
    <lineage>
        <taxon>Eukaryota</taxon>
        <taxon>Viridiplantae</taxon>
        <taxon>Streptophyta</taxon>
        <taxon>Embryophyta</taxon>
        <taxon>Tracheophyta</taxon>
        <taxon>Spermatophyta</taxon>
        <taxon>Magnoliopsida</taxon>
        <taxon>Liliopsida</taxon>
        <taxon>Zingiberales</taxon>
        <taxon>Musaceae</taxon>
        <taxon>Musa</taxon>
    </lineage>
</organism>
<name>A0A9E7EGS3_9LILI</name>
<dbReference type="EMBL" id="CP097502">
    <property type="protein sequence ID" value="URD76856.1"/>
    <property type="molecule type" value="Genomic_DNA"/>
</dbReference>
<dbReference type="InterPro" id="IPR004499">
    <property type="entry name" value="Pro-tRNA-ligase_IIa_arc-type"/>
</dbReference>
<evidence type="ECO:0000313" key="1">
    <source>
        <dbReference type="EMBL" id="URD76856.1"/>
    </source>
</evidence>
<dbReference type="GO" id="GO:0005524">
    <property type="term" value="F:ATP binding"/>
    <property type="evidence" value="ECO:0007669"/>
    <property type="project" value="InterPro"/>
</dbReference>
<reference evidence="1" key="1">
    <citation type="submission" date="2022-05" db="EMBL/GenBank/DDBJ databases">
        <title>The Musa troglodytarum L. genome provides insights into the mechanism of non-climacteric behaviour and enrichment of carotenoids.</title>
        <authorList>
            <person name="Wang J."/>
        </authorList>
    </citation>
    <scope>NUCLEOTIDE SEQUENCE</scope>
    <source>
        <tissue evidence="1">Leaf</tissue>
    </source>
</reference>
<evidence type="ECO:0008006" key="3">
    <source>
        <dbReference type="Google" id="ProtNLM"/>
    </source>
</evidence>
<dbReference type="InterPro" id="IPR045864">
    <property type="entry name" value="aa-tRNA-synth_II/BPL/LPL"/>
</dbReference>
<dbReference type="GO" id="GO:0017101">
    <property type="term" value="C:aminoacyl-tRNA synthetase multienzyme complex"/>
    <property type="evidence" value="ECO:0007669"/>
    <property type="project" value="TreeGrafter"/>
</dbReference>
<gene>
    <name evidence="1" type="ORF">MUK42_35835</name>
</gene>
<dbReference type="AlphaFoldDB" id="A0A9E7EGS3"/>
<dbReference type="GO" id="GO:0005737">
    <property type="term" value="C:cytoplasm"/>
    <property type="evidence" value="ECO:0007669"/>
    <property type="project" value="InterPro"/>
</dbReference>
<sequence>MHNCICFSKFNSWPVQTSFDSEIKKMNIKSAYFPLFVTKNVLEKEKDHIEGFAPEVA</sequence>
<dbReference type="Gene3D" id="3.30.930.10">
    <property type="entry name" value="Bira Bifunctional Protein, Domain 2"/>
    <property type="match status" value="1"/>
</dbReference>
<dbReference type="GO" id="GO:0004827">
    <property type="term" value="F:proline-tRNA ligase activity"/>
    <property type="evidence" value="ECO:0007669"/>
    <property type="project" value="InterPro"/>
</dbReference>
<evidence type="ECO:0000313" key="2">
    <source>
        <dbReference type="Proteomes" id="UP001055439"/>
    </source>
</evidence>